<keyword evidence="4" id="KW-1185">Reference proteome</keyword>
<organism evidence="3 4">
    <name type="scientific">Clytia hemisphaerica</name>
    <dbReference type="NCBI Taxonomy" id="252671"/>
    <lineage>
        <taxon>Eukaryota</taxon>
        <taxon>Metazoa</taxon>
        <taxon>Cnidaria</taxon>
        <taxon>Hydrozoa</taxon>
        <taxon>Hydroidolina</taxon>
        <taxon>Leptothecata</taxon>
        <taxon>Obeliida</taxon>
        <taxon>Clytiidae</taxon>
        <taxon>Clytia</taxon>
    </lineage>
</organism>
<dbReference type="GeneID" id="136805033"/>
<dbReference type="OrthoDB" id="10060752at2759"/>
<evidence type="ECO:0000256" key="2">
    <source>
        <dbReference type="SAM" id="SignalP"/>
    </source>
</evidence>
<feature type="compositionally biased region" description="Low complexity" evidence="1">
    <location>
        <begin position="297"/>
        <end position="469"/>
    </location>
</feature>
<accession>A0A7M5WSM5</accession>
<feature type="region of interest" description="Disordered" evidence="1">
    <location>
        <begin position="285"/>
        <end position="469"/>
    </location>
</feature>
<dbReference type="PANTHER" id="PTHR37456">
    <property type="entry name" value="SI:CH211-266K2.1"/>
    <property type="match status" value="1"/>
</dbReference>
<evidence type="ECO:0000313" key="3">
    <source>
        <dbReference type="EnsemblMetazoa" id="CLYHEMP010808.1"/>
    </source>
</evidence>
<feature type="region of interest" description="Disordered" evidence="1">
    <location>
        <begin position="777"/>
        <end position="803"/>
    </location>
</feature>
<evidence type="ECO:0000256" key="1">
    <source>
        <dbReference type="SAM" id="MobiDB-lite"/>
    </source>
</evidence>
<dbReference type="Proteomes" id="UP000594262">
    <property type="component" value="Unplaced"/>
</dbReference>
<sequence>MKSMDWRLVWISAYILVSFLCLCGAQSFPGTNRKLPDLKPLDEIAQKNKHCAIKQIKWWLTPSDIVYNCSLYANEDINLLAAVGSPFPPDVRAVTGPFGRFGRPAVEFTPNSYVGRWARDLLPIPFFWNFGIKISLFLQSIYGGVLFSVLEYDHSKSILALNVLQASNNKHKIEFIYRSKSGTEEERNLVASFLVPRMDRRWNVFSITVVDQEVTLYFSGCDRVLRKVFKHERKALDVRSNSPIFLGNAGWYIKKPALYGAIYDLTMFKDYRDAIPKCHVDSRKTEVAKEERGQFNTTTTSLPTTTTTTTTTPTTTTTTPTTTMTTPTTTTTIPTTTTTTTPTTTTTTPTTTTTTPTTTTTTPTTATTTTSTTTTTTPTTTTTTPTTTTTTPTTTTTTNPTTTTTTPTTTTTTPTTTTTTPTTTTTTNPTTTTTTPSTTTTTPTTTTPTTTTTTTPTTTTITQTTTTTTPTTTTIMLTTSTTQPTTETFVTTEYTTRDTIESTKRRTSTFEMPTPTPYTADPDFSKVLTLYPKSTDEPFISSTPATVKDLRNEIKKELERIKSALNELGDKTNDLPSPKPSAPTSVEEQMAAKEIFKLEQARLELLDEIKEIDNTLIMLKVKNNLTTTRSSVNTTDVNQGNGTETGTNDRRFGDSLDEIVDRVIEKMEAKKEECNCTKEKESTNQDFELIAQKIINEKMTRFERDTEKMLNEIKLKRGEKGDLGIPGVRGKQGFDGVKGAKGEMGVGLKGEKGKGINLSDVVNEVVRDTEEKLHTLKGETGNKGSRGKIGLPGPRGPKGETGVVPEKLINSKFLQFEEDAMEFVGTLKGAKGEQGIMGLKGEEGKQGPQGEQGIQGIQGEKGERGARGEKGEQGIGEVGPKGEKGDSLKISEVAQEVIGLAERQIRKLKGDQGPPGDQGPRGLPGV</sequence>
<name>A0A7M5WSM5_9CNID</name>
<evidence type="ECO:0000313" key="4">
    <source>
        <dbReference type="Proteomes" id="UP000594262"/>
    </source>
</evidence>
<dbReference type="AlphaFoldDB" id="A0A7M5WSM5"/>
<feature type="signal peptide" evidence="2">
    <location>
        <begin position="1"/>
        <end position="27"/>
    </location>
</feature>
<feature type="compositionally biased region" description="Low complexity" evidence="1">
    <location>
        <begin position="911"/>
        <end position="926"/>
    </location>
</feature>
<feature type="region of interest" description="Disordered" evidence="1">
    <location>
        <begin position="841"/>
        <end position="889"/>
    </location>
</feature>
<dbReference type="InterPro" id="IPR008160">
    <property type="entry name" value="Collagen"/>
</dbReference>
<dbReference type="InterPro" id="IPR013320">
    <property type="entry name" value="ConA-like_dom_sf"/>
</dbReference>
<evidence type="ECO:0008006" key="5">
    <source>
        <dbReference type="Google" id="ProtNLM"/>
    </source>
</evidence>
<feature type="region of interest" description="Disordered" evidence="1">
    <location>
        <begin position="496"/>
        <end position="518"/>
    </location>
</feature>
<proteinExistence type="predicted"/>
<dbReference type="RefSeq" id="XP_066917668.1">
    <property type="nucleotide sequence ID" value="XM_067061567.1"/>
</dbReference>
<keyword evidence="2" id="KW-0732">Signal</keyword>
<feature type="compositionally biased region" description="Polar residues" evidence="1">
    <location>
        <begin position="632"/>
        <end position="646"/>
    </location>
</feature>
<dbReference type="SUPFAM" id="SSF49899">
    <property type="entry name" value="Concanavalin A-like lectins/glucanases"/>
    <property type="match status" value="1"/>
</dbReference>
<dbReference type="EnsemblMetazoa" id="CLYHEMT010808.1">
    <property type="protein sequence ID" value="CLYHEMP010808.1"/>
    <property type="gene ID" value="CLYHEMG010808"/>
</dbReference>
<feature type="compositionally biased region" description="Low complexity" evidence="1">
    <location>
        <begin position="846"/>
        <end position="858"/>
    </location>
</feature>
<dbReference type="Pfam" id="PF01391">
    <property type="entry name" value="Collagen"/>
    <property type="match status" value="1"/>
</dbReference>
<protein>
    <recommendedName>
        <fullName evidence="5">Laminin G domain-containing protein</fullName>
    </recommendedName>
</protein>
<dbReference type="InterPro" id="IPR050938">
    <property type="entry name" value="Collagen_Structural_Proteins"/>
</dbReference>
<reference evidence="3" key="1">
    <citation type="submission" date="2021-01" db="UniProtKB">
        <authorList>
            <consortium name="EnsemblMetazoa"/>
        </authorList>
    </citation>
    <scope>IDENTIFICATION</scope>
</reference>
<feature type="compositionally biased region" description="Basic and acidic residues" evidence="1">
    <location>
        <begin position="880"/>
        <end position="889"/>
    </location>
</feature>
<dbReference type="PANTHER" id="PTHR37456:SF6">
    <property type="entry name" value="COLLAGEN ALPHA-1(XXIII) CHAIN-LIKE ISOFORM X2"/>
    <property type="match status" value="1"/>
</dbReference>
<feature type="region of interest" description="Disordered" evidence="1">
    <location>
        <begin position="632"/>
        <end position="652"/>
    </location>
</feature>
<feature type="region of interest" description="Disordered" evidence="1">
    <location>
        <begin position="904"/>
        <end position="926"/>
    </location>
</feature>
<feature type="compositionally biased region" description="Basic and acidic residues" evidence="1">
    <location>
        <begin position="860"/>
        <end position="872"/>
    </location>
</feature>
<feature type="chain" id="PRO_5029668947" description="Laminin G domain-containing protein" evidence="2">
    <location>
        <begin position="28"/>
        <end position="926"/>
    </location>
</feature>